<dbReference type="AlphaFoldDB" id="A0A9D1U9V2"/>
<accession>A0A9D1U9V2</accession>
<dbReference type="PANTHER" id="PTHR42749:SF1">
    <property type="entry name" value="CELL SHAPE-DETERMINING PROTEIN MREB"/>
    <property type="match status" value="1"/>
</dbReference>
<feature type="binding site" evidence="6">
    <location>
        <begin position="12"/>
        <end position="14"/>
    </location>
    <ligand>
        <name>ATP</name>
        <dbReference type="ChEBI" id="CHEBI:30616"/>
    </ligand>
</feature>
<dbReference type="InterPro" id="IPR043129">
    <property type="entry name" value="ATPase_NBD"/>
</dbReference>
<gene>
    <name evidence="6" type="primary">mreB</name>
    <name evidence="7" type="ORF">H9874_12210</name>
</gene>
<dbReference type="PANTHER" id="PTHR42749">
    <property type="entry name" value="CELL SHAPE-DETERMINING PROTEIN MREB"/>
    <property type="match status" value="1"/>
</dbReference>
<evidence type="ECO:0000313" key="8">
    <source>
        <dbReference type="Proteomes" id="UP000824264"/>
    </source>
</evidence>
<comment type="subunit">
    <text evidence="6">Forms polymers.</text>
</comment>
<evidence type="ECO:0000313" key="7">
    <source>
        <dbReference type="EMBL" id="HIW79887.1"/>
    </source>
</evidence>
<evidence type="ECO:0000256" key="5">
    <source>
        <dbReference type="ARBA" id="ARBA00023458"/>
    </source>
</evidence>
<feature type="binding site" evidence="6">
    <location>
        <begin position="155"/>
        <end position="157"/>
    </location>
    <ligand>
        <name>ATP</name>
        <dbReference type="ChEBI" id="CHEBI:30616"/>
    </ligand>
</feature>
<feature type="binding site" evidence="6">
    <location>
        <begin position="283"/>
        <end position="286"/>
    </location>
    <ligand>
        <name>ATP</name>
        <dbReference type="ChEBI" id="CHEBI:30616"/>
    </ligand>
</feature>
<dbReference type="InterPro" id="IPR004753">
    <property type="entry name" value="MreB"/>
</dbReference>
<keyword evidence="2 6" id="KW-0547">Nucleotide-binding</keyword>
<dbReference type="NCBIfam" id="NF010539">
    <property type="entry name" value="PRK13927.1"/>
    <property type="match status" value="1"/>
</dbReference>
<evidence type="ECO:0000256" key="6">
    <source>
        <dbReference type="HAMAP-Rule" id="MF_02207"/>
    </source>
</evidence>
<dbReference type="GO" id="GO:0000902">
    <property type="term" value="P:cell morphogenesis"/>
    <property type="evidence" value="ECO:0007669"/>
    <property type="project" value="InterPro"/>
</dbReference>
<dbReference type="SMART" id="SM00268">
    <property type="entry name" value="ACTIN"/>
    <property type="match status" value="1"/>
</dbReference>
<sequence>MFRKHIAVDLGTANTLVFVQSQGIVLNEPSVVAVDAAGRAVAIGGEAKQFIGKTPHNLNTIRPLRDGVIADFDAAQAMIAAFLKKVIGGGMRMKPDVVICVPTNITDVERRAVAEAATSAGARNVRLIEEPLAAAVGAGLPVLEPVGSMVVDIGGGTTDIAVITLGGMAGSRSLKMAGDALTAAVQRFLQEKKQLIVGENMAERIKMALGSVEPLPEPLTLDVSGKDLTSAGPRTLTLSDGDIRECLQPVVGKIVDALLDLLERTAPELSGDIMRQGILLTGGGALLRGLDARIASATGLPVRVDSDPLTTVLRGAGLTLDAPDRYGDLLIAC</sequence>
<dbReference type="Pfam" id="PF06723">
    <property type="entry name" value="MreB_Mbl"/>
    <property type="match status" value="1"/>
</dbReference>
<evidence type="ECO:0000256" key="1">
    <source>
        <dbReference type="ARBA" id="ARBA00022490"/>
    </source>
</evidence>
<feature type="binding site" evidence="6">
    <location>
        <begin position="203"/>
        <end position="206"/>
    </location>
    <ligand>
        <name>ATP</name>
        <dbReference type="ChEBI" id="CHEBI:30616"/>
    </ligand>
</feature>
<comment type="function">
    <text evidence="6">Forms membrane-associated dynamic filaments that are essential for cell shape determination. Acts by regulating cell wall synthesis and cell elongation, and thus cell shape. A feedback loop between cell geometry and MreB localization may maintain elongated cell shape by targeting cell wall growth to regions of negative cell wall curvature.</text>
</comment>
<dbReference type="InterPro" id="IPR056546">
    <property type="entry name" value="MreB_MamK-like"/>
</dbReference>
<dbReference type="Gene3D" id="3.30.420.40">
    <property type="match status" value="3"/>
</dbReference>
<organism evidence="7 8">
    <name type="scientific">Candidatus Bilophila faecipullorum</name>
    <dbReference type="NCBI Taxonomy" id="2838482"/>
    <lineage>
        <taxon>Bacteria</taxon>
        <taxon>Pseudomonadati</taxon>
        <taxon>Thermodesulfobacteriota</taxon>
        <taxon>Desulfovibrionia</taxon>
        <taxon>Desulfovibrionales</taxon>
        <taxon>Desulfovibrionaceae</taxon>
        <taxon>Bilophila</taxon>
    </lineage>
</organism>
<reference evidence="7" key="2">
    <citation type="submission" date="2021-04" db="EMBL/GenBank/DDBJ databases">
        <authorList>
            <person name="Gilroy R."/>
        </authorList>
    </citation>
    <scope>NUCLEOTIDE SEQUENCE</scope>
    <source>
        <strain evidence="7">ChiSxjej5B17-1746</strain>
    </source>
</reference>
<comment type="caution">
    <text evidence="7">The sequence shown here is derived from an EMBL/GenBank/DDBJ whole genome shotgun (WGS) entry which is preliminary data.</text>
</comment>
<dbReference type="PRINTS" id="PR01652">
    <property type="entry name" value="SHAPEPROTEIN"/>
</dbReference>
<keyword evidence="4 6" id="KW-0133">Cell shape</keyword>
<evidence type="ECO:0000256" key="2">
    <source>
        <dbReference type="ARBA" id="ARBA00022741"/>
    </source>
</evidence>
<name>A0A9D1U9V2_9BACT</name>
<keyword evidence="3 6" id="KW-0067">ATP-binding</keyword>
<dbReference type="SUPFAM" id="SSF53067">
    <property type="entry name" value="Actin-like ATPase domain"/>
    <property type="match status" value="2"/>
</dbReference>
<evidence type="ECO:0000256" key="4">
    <source>
        <dbReference type="ARBA" id="ARBA00022960"/>
    </source>
</evidence>
<dbReference type="HAMAP" id="MF_02207">
    <property type="entry name" value="MreB"/>
    <property type="match status" value="1"/>
</dbReference>
<dbReference type="EMBL" id="DXGI01000457">
    <property type="protein sequence ID" value="HIW79887.1"/>
    <property type="molecule type" value="Genomic_DNA"/>
</dbReference>
<reference evidence="7" key="1">
    <citation type="journal article" date="2021" name="PeerJ">
        <title>Extensive microbial diversity within the chicken gut microbiome revealed by metagenomics and culture.</title>
        <authorList>
            <person name="Gilroy R."/>
            <person name="Ravi A."/>
            <person name="Getino M."/>
            <person name="Pursley I."/>
            <person name="Horton D.L."/>
            <person name="Alikhan N.F."/>
            <person name="Baker D."/>
            <person name="Gharbi K."/>
            <person name="Hall N."/>
            <person name="Watson M."/>
            <person name="Adriaenssens E.M."/>
            <person name="Foster-Nyarko E."/>
            <person name="Jarju S."/>
            <person name="Secka A."/>
            <person name="Antonio M."/>
            <person name="Oren A."/>
            <person name="Chaudhuri R.R."/>
            <person name="La Ragione R."/>
            <person name="Hildebrand F."/>
            <person name="Pallen M.J."/>
        </authorList>
    </citation>
    <scope>NUCLEOTIDE SEQUENCE</scope>
    <source>
        <strain evidence="7">ChiSxjej5B17-1746</strain>
    </source>
</reference>
<dbReference type="GO" id="GO:0005737">
    <property type="term" value="C:cytoplasm"/>
    <property type="evidence" value="ECO:0007669"/>
    <property type="project" value="UniProtKB-SubCell"/>
</dbReference>
<dbReference type="InterPro" id="IPR004000">
    <property type="entry name" value="Actin"/>
</dbReference>
<dbReference type="GO" id="GO:0008360">
    <property type="term" value="P:regulation of cell shape"/>
    <property type="evidence" value="ECO:0007669"/>
    <property type="project" value="UniProtKB-UniRule"/>
</dbReference>
<protein>
    <recommendedName>
        <fullName evidence="6">Cell shape-determining protein MreB</fullName>
    </recommendedName>
</protein>
<dbReference type="GO" id="GO:0005524">
    <property type="term" value="F:ATP binding"/>
    <property type="evidence" value="ECO:0007669"/>
    <property type="project" value="UniProtKB-KW"/>
</dbReference>
<evidence type="ECO:0000256" key="3">
    <source>
        <dbReference type="ARBA" id="ARBA00022840"/>
    </source>
</evidence>
<proteinExistence type="inferred from homology"/>
<dbReference type="Proteomes" id="UP000824264">
    <property type="component" value="Unassembled WGS sequence"/>
</dbReference>
<dbReference type="NCBIfam" id="TIGR00904">
    <property type="entry name" value="mreB"/>
    <property type="match status" value="1"/>
</dbReference>
<dbReference type="CDD" id="cd10225">
    <property type="entry name" value="ASKHA_NBD_MreB-like"/>
    <property type="match status" value="1"/>
</dbReference>
<keyword evidence="1 6" id="KW-0963">Cytoplasm</keyword>
<comment type="similarity">
    <text evidence="5 6">Belongs to the FtsA/MreB family.</text>
</comment>
<comment type="subcellular location">
    <subcellularLocation>
        <location evidence="6">Cytoplasm</location>
    </subcellularLocation>
    <text evidence="6">Membrane-associated.</text>
</comment>